<dbReference type="Proteomes" id="UP001589844">
    <property type="component" value="Unassembled WGS sequence"/>
</dbReference>
<evidence type="ECO:0000313" key="1">
    <source>
        <dbReference type="EMBL" id="MFC0348715.1"/>
    </source>
</evidence>
<sequence length="414" mass="46194">MAADEHQGRSVANPTEQSPKWFEQLLAPMTAANRNEIDRVKVLSDVSATANSDRRDAEVCHDFMSKNDPQKIATDTRGVMYAYLRRADPKLKETLMQIAATGDPLQKATVLLLSAEIEQRNARESYFQGHPHCELNDACQLELSRLQMSASRANVDAVAKMAVYSKDPSLYATAFHACASSPSKKDGFCTQVNAAQWASRDPENGIPWLHVLQELSQGSEGENQSTIADALYKISKAKRFDAQTNILSQLHNQTLSESDSISHARLQDLAFNITTKIPMPSYKPIINACKGSALNDGNRRAICEDLASQLQRENASMIEVILSGKIGEQLGWDKVRTQSIQDDRDAFRGLMIDKANKALAKKKSQEDVMKLCLDDLGASRKFSQMNVEGEYKQYQEELKHYPVPRAELIRMGKK</sequence>
<organism evidence="1 2">
    <name type="scientific">Undibacterium danionis</name>
    <dbReference type="NCBI Taxonomy" id="1812100"/>
    <lineage>
        <taxon>Bacteria</taxon>
        <taxon>Pseudomonadati</taxon>
        <taxon>Pseudomonadota</taxon>
        <taxon>Betaproteobacteria</taxon>
        <taxon>Burkholderiales</taxon>
        <taxon>Oxalobacteraceae</taxon>
        <taxon>Undibacterium</taxon>
    </lineage>
</organism>
<gene>
    <name evidence="1" type="ORF">ACFFJH_02775</name>
</gene>
<keyword evidence="2" id="KW-1185">Reference proteome</keyword>
<proteinExistence type="predicted"/>
<comment type="caution">
    <text evidence="1">The sequence shown here is derived from an EMBL/GenBank/DDBJ whole genome shotgun (WGS) entry which is preliminary data.</text>
</comment>
<name>A0ABV6IA58_9BURK</name>
<protein>
    <submittedName>
        <fullName evidence="1">Uncharacterized protein</fullName>
    </submittedName>
</protein>
<reference evidence="1 2" key="1">
    <citation type="submission" date="2024-09" db="EMBL/GenBank/DDBJ databases">
        <authorList>
            <person name="Sun Q."/>
            <person name="Mori K."/>
        </authorList>
    </citation>
    <scope>NUCLEOTIDE SEQUENCE [LARGE SCALE GENOMIC DNA]</scope>
    <source>
        <strain evidence="1 2">CCM 8677</strain>
    </source>
</reference>
<dbReference type="RefSeq" id="WP_390209920.1">
    <property type="nucleotide sequence ID" value="NZ_JBHLXJ010000003.1"/>
</dbReference>
<evidence type="ECO:0000313" key="2">
    <source>
        <dbReference type="Proteomes" id="UP001589844"/>
    </source>
</evidence>
<accession>A0ABV6IA58</accession>
<dbReference type="EMBL" id="JBHLXJ010000003">
    <property type="protein sequence ID" value="MFC0348715.1"/>
    <property type="molecule type" value="Genomic_DNA"/>
</dbReference>